<keyword evidence="3 5" id="KW-0378">Hydrolase</keyword>
<evidence type="ECO:0000313" key="8">
    <source>
        <dbReference type="EMBL" id="KAH0573531.1"/>
    </source>
</evidence>
<dbReference type="EMBL" id="KI546083">
    <property type="protein sequence ID" value="EST46203.1"/>
    <property type="molecule type" value="Genomic_DNA"/>
</dbReference>
<dbReference type="InterPro" id="IPR027417">
    <property type="entry name" value="P-loop_NTPase"/>
</dbReference>
<evidence type="ECO:0000256" key="4">
    <source>
        <dbReference type="ARBA" id="ARBA00023134"/>
    </source>
</evidence>
<dbReference type="GO" id="GO:0005524">
    <property type="term" value="F:ATP binding"/>
    <property type="evidence" value="ECO:0007669"/>
    <property type="project" value="UniProtKB-KW"/>
</dbReference>
<sequence>MKYAILLTGSAGAGKTTLAAYLANHYQIIHKTIYIINMDPAVQYLPFKPSADIRDLVTSDDIQQYLLLGPNASLIYAVEHFIDNELEAQQEFFDYDEDFLLIDCPGQIETLLQFNSFQKLAKKLQTLGYQVGTIYCTESQKIVNKQDFLSNALIAAAVRASLGIAFLQVYTKCDLTDLWQIDEEFEFENQFEKKLTEVIGGNQNAFVSVQNEDTIGILAEMIDFMMHIDEE</sequence>
<dbReference type="PANTHER" id="PTHR21231:SF7">
    <property type="entry name" value="GPN-LOOP GTPASE 3"/>
    <property type="match status" value="1"/>
</dbReference>
<keyword evidence="9" id="KW-1185">Reference proteome</keyword>
<evidence type="ECO:0000256" key="2">
    <source>
        <dbReference type="ARBA" id="ARBA00022741"/>
    </source>
</evidence>
<name>V6LPP7_9EUKA</name>
<dbReference type="EMBL" id="AUWU02000036">
    <property type="protein sequence ID" value="KAH0569287.1"/>
    <property type="molecule type" value="Genomic_DNA"/>
</dbReference>
<gene>
    <name evidence="6" type="ORF">SS50377_13798</name>
    <name evidence="8" type="ORF">SS50377_23465</name>
    <name evidence="7" type="ORF">SS50377_28845</name>
</gene>
<dbReference type="Pfam" id="PF03029">
    <property type="entry name" value="ATP_bind_1"/>
    <property type="match status" value="1"/>
</dbReference>
<dbReference type="Proteomes" id="UP000018208">
    <property type="component" value="Unassembled WGS sequence"/>
</dbReference>
<comment type="function">
    <text evidence="5">Small GTPase required for proper nuclear import of RNA polymerase II and III (RNAPII and RNAPIII). May act at an RNAP assembly step prior to nuclear import.</text>
</comment>
<dbReference type="Gene3D" id="3.40.50.300">
    <property type="entry name" value="P-loop containing nucleotide triphosphate hydrolases"/>
    <property type="match status" value="1"/>
</dbReference>
<dbReference type="VEuPathDB" id="GiardiaDB:SS50377_28845"/>
<keyword evidence="2 5" id="KW-0547">Nucleotide-binding</keyword>
<evidence type="ECO:0000256" key="5">
    <source>
        <dbReference type="RuleBase" id="RU365059"/>
    </source>
</evidence>
<evidence type="ECO:0000256" key="1">
    <source>
        <dbReference type="ARBA" id="ARBA00005290"/>
    </source>
</evidence>
<keyword evidence="4 5" id="KW-0342">GTP-binding</keyword>
<reference evidence="6 7" key="1">
    <citation type="journal article" date="2014" name="PLoS Genet.">
        <title>The Genome of Spironucleus salmonicida Highlights a Fish Pathogen Adapted to Fluctuating Environments.</title>
        <authorList>
            <person name="Xu F."/>
            <person name="Jerlstrom-Hultqvist J."/>
            <person name="Einarsson E."/>
            <person name="Astvaldsson A."/>
            <person name="Svard S.G."/>
            <person name="Andersson J.O."/>
        </authorList>
    </citation>
    <scope>NUCLEOTIDE SEQUENCE</scope>
    <source>
        <strain evidence="7">ATCC 50377</strain>
    </source>
</reference>
<dbReference type="SUPFAM" id="SSF52540">
    <property type="entry name" value="P-loop containing nucleoside triphosphate hydrolases"/>
    <property type="match status" value="1"/>
</dbReference>
<evidence type="ECO:0000313" key="6">
    <source>
        <dbReference type="EMBL" id="EST46203.1"/>
    </source>
</evidence>
<dbReference type="OrthoDB" id="5839at2759"/>
<evidence type="ECO:0000313" key="9">
    <source>
        <dbReference type="Proteomes" id="UP000018208"/>
    </source>
</evidence>
<dbReference type="EMBL" id="AUWU02000004">
    <property type="protein sequence ID" value="KAH0573531.1"/>
    <property type="molecule type" value="Genomic_DNA"/>
</dbReference>
<dbReference type="AlphaFoldDB" id="V6LPP7"/>
<keyword evidence="6" id="KW-0067">ATP-binding</keyword>
<dbReference type="VEuPathDB" id="GiardiaDB:SS50377_23465"/>
<evidence type="ECO:0000313" key="7">
    <source>
        <dbReference type="EMBL" id="KAH0569287.1"/>
    </source>
</evidence>
<comment type="similarity">
    <text evidence="1 5">Belongs to the GPN-loop GTPase family.</text>
</comment>
<evidence type="ECO:0000256" key="3">
    <source>
        <dbReference type="ARBA" id="ARBA00022801"/>
    </source>
</evidence>
<proteinExistence type="inferred from homology"/>
<organism evidence="6">
    <name type="scientific">Spironucleus salmonicida</name>
    <dbReference type="NCBI Taxonomy" id="348837"/>
    <lineage>
        <taxon>Eukaryota</taxon>
        <taxon>Metamonada</taxon>
        <taxon>Diplomonadida</taxon>
        <taxon>Hexamitidae</taxon>
        <taxon>Hexamitinae</taxon>
        <taxon>Spironucleus</taxon>
    </lineage>
</organism>
<accession>V6LPP7</accession>
<dbReference type="PANTHER" id="PTHR21231">
    <property type="entry name" value="XPA-BINDING PROTEIN 1-RELATED"/>
    <property type="match status" value="1"/>
</dbReference>
<dbReference type="InterPro" id="IPR004130">
    <property type="entry name" value="Gpn"/>
</dbReference>
<reference evidence="7" key="2">
    <citation type="submission" date="2020-12" db="EMBL/GenBank/DDBJ databases">
        <title>New Spironucleus salmonicida genome in near-complete chromosomes.</title>
        <authorList>
            <person name="Xu F."/>
            <person name="Kurt Z."/>
            <person name="Jimenez-Gonzalez A."/>
            <person name="Astvaldsson A."/>
            <person name="Andersson J.O."/>
            <person name="Svard S.G."/>
        </authorList>
    </citation>
    <scope>NUCLEOTIDE SEQUENCE</scope>
    <source>
        <strain evidence="7">ATCC 50377</strain>
    </source>
</reference>
<protein>
    <recommendedName>
        <fullName evidence="5">GPN-loop GTPase 3</fullName>
    </recommendedName>
</protein>
<dbReference type="GO" id="GO:0003924">
    <property type="term" value="F:GTPase activity"/>
    <property type="evidence" value="ECO:0007669"/>
    <property type="project" value="TreeGrafter"/>
</dbReference>
<dbReference type="GO" id="GO:0005525">
    <property type="term" value="F:GTP binding"/>
    <property type="evidence" value="ECO:0007669"/>
    <property type="project" value="UniProtKB-KW"/>
</dbReference>
<comment type="subunit">
    <text evidence="5">Binds to RNA polymerase II (RNAPII).</text>
</comment>